<dbReference type="SUPFAM" id="SSF69304">
    <property type="entry name" value="Tricorn protease N-terminal domain"/>
    <property type="match status" value="1"/>
</dbReference>
<dbReference type="Proteomes" id="UP000229897">
    <property type="component" value="Chromosome"/>
</dbReference>
<evidence type="ECO:0000256" key="1">
    <source>
        <dbReference type="SAM" id="SignalP"/>
    </source>
</evidence>
<dbReference type="InterPro" id="IPR011042">
    <property type="entry name" value="6-blade_b-propeller_TolB-like"/>
</dbReference>
<feature type="chain" id="PRO_5013662563" description="Dipeptidylpeptidase IV N-terminal domain-containing protein" evidence="1">
    <location>
        <begin position="24"/>
        <end position="150"/>
    </location>
</feature>
<keyword evidence="1" id="KW-0732">Signal</keyword>
<gene>
    <name evidence="2" type="ORF">CR152_24070</name>
</gene>
<feature type="signal peptide" evidence="1">
    <location>
        <begin position="1"/>
        <end position="23"/>
    </location>
</feature>
<evidence type="ECO:0000313" key="3">
    <source>
        <dbReference type="Proteomes" id="UP000229897"/>
    </source>
</evidence>
<organism evidence="2 3">
    <name type="scientific">Massilia violaceinigra</name>
    <dbReference type="NCBI Taxonomy" id="2045208"/>
    <lineage>
        <taxon>Bacteria</taxon>
        <taxon>Pseudomonadati</taxon>
        <taxon>Pseudomonadota</taxon>
        <taxon>Betaproteobacteria</taxon>
        <taxon>Burkholderiales</taxon>
        <taxon>Oxalobacteraceae</taxon>
        <taxon>Telluria group</taxon>
        <taxon>Massilia</taxon>
    </lineage>
</organism>
<proteinExistence type="predicted"/>
<reference evidence="2" key="1">
    <citation type="submission" date="2017-10" db="EMBL/GenBank/DDBJ databases">
        <title>Massilia psychrophilum sp. nov., a novel purple-pigmented bacterium isolated from Tianshan glacier, Xinjiang Municipality, China.</title>
        <authorList>
            <person name="Wang H."/>
        </authorList>
    </citation>
    <scope>NUCLEOTIDE SEQUENCE [LARGE SCALE GENOMIC DNA]</scope>
    <source>
        <strain evidence="2">B2</strain>
    </source>
</reference>
<evidence type="ECO:0008006" key="4">
    <source>
        <dbReference type="Google" id="ProtNLM"/>
    </source>
</evidence>
<dbReference type="AlphaFoldDB" id="A0A2D2DQJ3"/>
<keyword evidence="3" id="KW-1185">Reference proteome</keyword>
<dbReference type="Gene3D" id="2.120.10.30">
    <property type="entry name" value="TolB, C-terminal domain"/>
    <property type="match status" value="1"/>
</dbReference>
<dbReference type="OrthoDB" id="262125at2"/>
<evidence type="ECO:0000313" key="2">
    <source>
        <dbReference type="EMBL" id="ATQ77251.1"/>
    </source>
</evidence>
<accession>A0A2D2DQJ3</accession>
<sequence>MRTLFYFCLPLALLLTAAPALFANPLTAPTLEARITAMGKVNSASSAHYSPDGTQIAYITSLSGSPQAWIIPAQGGYPRQVSNGSDPVSGLRWSPDGKLAYAVSPVSLLLEWKSVHRTASSSFRTIEPGLPKPRLGDFVGGAPEEICSAH</sequence>
<dbReference type="EMBL" id="CP024608">
    <property type="protein sequence ID" value="ATQ77251.1"/>
    <property type="molecule type" value="Genomic_DNA"/>
</dbReference>
<dbReference type="RefSeq" id="WP_099879255.1">
    <property type="nucleotide sequence ID" value="NZ_CP024608.1"/>
</dbReference>
<dbReference type="KEGG" id="mass:CR152_24070"/>
<protein>
    <recommendedName>
        <fullName evidence="4">Dipeptidylpeptidase IV N-terminal domain-containing protein</fullName>
    </recommendedName>
</protein>
<name>A0A2D2DQJ3_9BURK</name>